<accession>A0A5B7ZMY2</accession>
<keyword evidence="3" id="KW-1277">Toxin-antitoxin system</keyword>
<evidence type="ECO:0000313" key="6">
    <source>
        <dbReference type="Proteomes" id="UP000308149"/>
    </source>
</evidence>
<dbReference type="InterPro" id="IPR010985">
    <property type="entry name" value="Ribbon_hlx_hlx"/>
</dbReference>
<dbReference type="Gene3D" id="6.10.10.120">
    <property type="entry name" value="Antitoxin ParD1-like"/>
    <property type="match status" value="1"/>
</dbReference>
<dbReference type="Proteomes" id="UP000308149">
    <property type="component" value="Chromosome"/>
</dbReference>
<dbReference type="NCBIfam" id="TIGR02606">
    <property type="entry name" value="antidote_CC2985"/>
    <property type="match status" value="1"/>
</dbReference>
<comment type="function">
    <text evidence="4">Antitoxin component of a type II toxin-antitoxin (TA) system. Neutralizes the effect of toxin ParE.</text>
</comment>
<sequence>MARNTSVSLGDHFEQFIAGQVDSGRYGSASEVVRAGLRLLETTESKLEVLRNALIAGERSGRAKYSYDSLISELDSEQK</sequence>
<gene>
    <name evidence="5" type="ORF">FHQ07_03710</name>
</gene>
<name>A0A5B7ZMY2_9GAMM</name>
<dbReference type="SUPFAM" id="SSF47598">
    <property type="entry name" value="Ribbon-helix-helix"/>
    <property type="match status" value="1"/>
</dbReference>
<evidence type="ECO:0000256" key="2">
    <source>
        <dbReference type="ARBA" id="ARBA00017940"/>
    </source>
</evidence>
<dbReference type="KEGG" id="thes:FHQ07_03710"/>
<evidence type="ECO:0000256" key="3">
    <source>
        <dbReference type="ARBA" id="ARBA00022649"/>
    </source>
</evidence>
<dbReference type="GO" id="GO:0006355">
    <property type="term" value="P:regulation of DNA-templated transcription"/>
    <property type="evidence" value="ECO:0007669"/>
    <property type="project" value="InterPro"/>
</dbReference>
<dbReference type="PANTHER" id="PTHR36582">
    <property type="entry name" value="ANTITOXIN PARD"/>
    <property type="match status" value="1"/>
</dbReference>
<dbReference type="PANTHER" id="PTHR36582:SF2">
    <property type="entry name" value="ANTITOXIN PARD"/>
    <property type="match status" value="1"/>
</dbReference>
<dbReference type="EMBL" id="CP040871">
    <property type="protein sequence ID" value="QDA56480.1"/>
    <property type="molecule type" value="Genomic_DNA"/>
</dbReference>
<organism evidence="5 6">
    <name type="scientific">Thermomonas aquatica</name>
    <dbReference type="NCBI Taxonomy" id="2202149"/>
    <lineage>
        <taxon>Bacteria</taxon>
        <taxon>Pseudomonadati</taxon>
        <taxon>Pseudomonadota</taxon>
        <taxon>Gammaproteobacteria</taxon>
        <taxon>Lysobacterales</taxon>
        <taxon>Lysobacteraceae</taxon>
        <taxon>Thermomonas</taxon>
    </lineage>
</organism>
<proteinExistence type="inferred from homology"/>
<dbReference type="OrthoDB" id="9815501at2"/>
<reference evidence="5 6" key="1">
    <citation type="submission" date="2019-06" db="EMBL/GenBank/DDBJ databases">
        <title>Thermomonas aquatica sp. nov., isolated from an industrial wastewater treatment plant.</title>
        <authorList>
            <person name="Jeon J.H."/>
            <person name="Park D.-S."/>
        </authorList>
    </citation>
    <scope>NUCLEOTIDE SEQUENCE [LARGE SCALE GENOMIC DNA]</scope>
    <source>
        <strain evidence="5 6">SY21</strain>
    </source>
</reference>
<protein>
    <recommendedName>
        <fullName evidence="2">Antitoxin ParD</fullName>
    </recommendedName>
</protein>
<comment type="similarity">
    <text evidence="1">Belongs to the ParD antitoxin family.</text>
</comment>
<evidence type="ECO:0000256" key="1">
    <source>
        <dbReference type="ARBA" id="ARBA00008580"/>
    </source>
</evidence>
<dbReference type="InterPro" id="IPR038296">
    <property type="entry name" value="ParD_sf"/>
</dbReference>
<evidence type="ECO:0000313" key="5">
    <source>
        <dbReference type="EMBL" id="QDA56480.1"/>
    </source>
</evidence>
<dbReference type="RefSeq" id="WP_139715407.1">
    <property type="nucleotide sequence ID" value="NZ_CP040871.1"/>
</dbReference>
<dbReference type="Pfam" id="PF03693">
    <property type="entry name" value="ParD_antitoxin"/>
    <property type="match status" value="1"/>
</dbReference>
<evidence type="ECO:0000256" key="4">
    <source>
        <dbReference type="ARBA" id="ARBA00037106"/>
    </source>
</evidence>
<dbReference type="AlphaFoldDB" id="A0A5B7ZMY2"/>
<keyword evidence="6" id="KW-1185">Reference proteome</keyword>
<dbReference type="InterPro" id="IPR022789">
    <property type="entry name" value="ParD"/>
</dbReference>